<protein>
    <submittedName>
        <fullName evidence="1">Uncharacterized protein</fullName>
    </submittedName>
</protein>
<sequence>MRQRNRGASREWTQGELALLESHYLDMTWWELQVRHFPHRTPAAIKRMAHKQGLKKRAVPITEKQPWTEEELLVVVQHFPTLTAPEIRRRFLPHRTVIAIRHVAKKFDLKAFSAERWTERDLAILRRGFPQGGASQVRRELPHRTEEAIKFRARAEGLRYVPQGDGDTGDRWSAEELQRLEEHRHLPAEELAKLFPHRPKRAVINKRYKLRWAPTQRWSKAELQHLQENLNAPLEVLCQLFPHRPRDGVRIKRDRFRRREKSHPNLT</sequence>
<organism evidence="1 2">
    <name type="scientific">Billgrantia ethanolica</name>
    <dbReference type="NCBI Taxonomy" id="2733486"/>
    <lineage>
        <taxon>Bacteria</taxon>
        <taxon>Pseudomonadati</taxon>
        <taxon>Pseudomonadota</taxon>
        <taxon>Gammaproteobacteria</taxon>
        <taxon>Oceanospirillales</taxon>
        <taxon>Halomonadaceae</taxon>
        <taxon>Billgrantia</taxon>
    </lineage>
</organism>
<keyword evidence="2" id="KW-1185">Reference proteome</keyword>
<dbReference type="RefSeq" id="WP_234270147.1">
    <property type="nucleotide sequence ID" value="NZ_JABFTX010000002.1"/>
</dbReference>
<gene>
    <name evidence="1" type="ORF">HOP53_11365</name>
</gene>
<reference evidence="1 2" key="1">
    <citation type="journal article" date="2021" name="Front. Microbiol.">
        <title>Aerobic Denitrification and Heterotrophic Sulfur Oxidation in the Genus Halomonas Revealed by Six Novel Species Characterizations and Genome-Based Analysis.</title>
        <authorList>
            <person name="Wang L."/>
            <person name="Shao Z."/>
        </authorList>
    </citation>
    <scope>NUCLEOTIDE SEQUENCE [LARGE SCALE GENOMIC DNA]</scope>
    <source>
        <strain evidence="1 2">MCCC 1A11081</strain>
    </source>
</reference>
<proteinExistence type="predicted"/>
<evidence type="ECO:0000313" key="1">
    <source>
        <dbReference type="EMBL" id="MCE8003437.1"/>
    </source>
</evidence>
<dbReference type="EMBL" id="JABFTX010000002">
    <property type="protein sequence ID" value="MCE8003437.1"/>
    <property type="molecule type" value="Genomic_DNA"/>
</dbReference>
<name>A0ABS9A3N5_9GAMM</name>
<dbReference type="Proteomes" id="UP001320168">
    <property type="component" value="Unassembled WGS sequence"/>
</dbReference>
<comment type="caution">
    <text evidence="1">The sequence shown here is derived from an EMBL/GenBank/DDBJ whole genome shotgun (WGS) entry which is preliminary data.</text>
</comment>
<evidence type="ECO:0000313" key="2">
    <source>
        <dbReference type="Proteomes" id="UP001320168"/>
    </source>
</evidence>
<accession>A0ABS9A3N5</accession>